<dbReference type="CDD" id="cd02440">
    <property type="entry name" value="AdoMet_MTases"/>
    <property type="match status" value="1"/>
</dbReference>
<evidence type="ECO:0000313" key="3">
    <source>
        <dbReference type="Proteomes" id="UP000230078"/>
    </source>
</evidence>
<name>A0A2M7V2T6_9BACT</name>
<dbReference type="Proteomes" id="UP000230078">
    <property type="component" value="Unassembled WGS sequence"/>
</dbReference>
<dbReference type="InterPro" id="IPR029063">
    <property type="entry name" value="SAM-dependent_MTases_sf"/>
</dbReference>
<reference evidence="3" key="1">
    <citation type="submission" date="2017-09" db="EMBL/GenBank/DDBJ databases">
        <title>Depth-based differentiation of microbial function through sediment-hosted aquifers and enrichment of novel symbionts in the deep terrestrial subsurface.</title>
        <authorList>
            <person name="Probst A.J."/>
            <person name="Ladd B."/>
            <person name="Jarett J.K."/>
            <person name="Geller-Mcgrath D.E."/>
            <person name="Sieber C.M.K."/>
            <person name="Emerson J.B."/>
            <person name="Anantharaman K."/>
            <person name="Thomas B.C."/>
            <person name="Malmstrom R."/>
            <person name="Stieglmeier M."/>
            <person name="Klingl A."/>
            <person name="Woyke T."/>
            <person name="Ryan C.M."/>
            <person name="Banfield J.F."/>
        </authorList>
    </citation>
    <scope>NUCLEOTIDE SEQUENCE [LARGE SCALE GENOMIC DNA]</scope>
</reference>
<dbReference type="EMBL" id="PFPI01000048">
    <property type="protein sequence ID" value="PIZ92769.1"/>
    <property type="molecule type" value="Genomic_DNA"/>
</dbReference>
<dbReference type="SUPFAM" id="SSF53335">
    <property type="entry name" value="S-adenosyl-L-methionine-dependent methyltransferases"/>
    <property type="match status" value="1"/>
</dbReference>
<sequence length="206" mass="23520">MRDYQKETIDTYNKHAVSYQKSRINFLDTEKIDRFISLLSGKHILDIGCGPGRDSANFVEKGYVVIGIDLTKAFIELAKDTVPKATFKQMDVLDLLFSDNTFDGIWCNAVLLHLKKDDVRLALSEAFRVLKSGGIMYVSVKKGNSEETISDPRLADQKRFFSYIEKREIENIIADVGFDTIEIYESSVHNTIVLVEWINVFVKKPL</sequence>
<protein>
    <recommendedName>
        <fullName evidence="1">Methyltransferase type 11 domain-containing protein</fullName>
    </recommendedName>
</protein>
<proteinExistence type="predicted"/>
<comment type="caution">
    <text evidence="2">The sequence shown here is derived from an EMBL/GenBank/DDBJ whole genome shotgun (WGS) entry which is preliminary data.</text>
</comment>
<dbReference type="Gene3D" id="3.40.50.150">
    <property type="entry name" value="Vaccinia Virus protein VP39"/>
    <property type="match status" value="1"/>
</dbReference>
<dbReference type="Pfam" id="PF08241">
    <property type="entry name" value="Methyltransf_11"/>
    <property type="match status" value="1"/>
</dbReference>
<dbReference type="GO" id="GO:0008757">
    <property type="term" value="F:S-adenosylmethionine-dependent methyltransferase activity"/>
    <property type="evidence" value="ECO:0007669"/>
    <property type="project" value="InterPro"/>
</dbReference>
<evidence type="ECO:0000259" key="1">
    <source>
        <dbReference type="Pfam" id="PF08241"/>
    </source>
</evidence>
<gene>
    <name evidence="2" type="ORF">COX83_03580</name>
</gene>
<accession>A0A2M7V2T6</accession>
<feature type="domain" description="Methyltransferase type 11" evidence="1">
    <location>
        <begin position="45"/>
        <end position="137"/>
    </location>
</feature>
<organism evidence="2 3">
    <name type="scientific">Candidatus Magasanikbacteria bacterium CG_4_10_14_0_2_um_filter_41_31</name>
    <dbReference type="NCBI Taxonomy" id="1974639"/>
    <lineage>
        <taxon>Bacteria</taxon>
        <taxon>Candidatus Magasanikiibacteriota</taxon>
    </lineage>
</organism>
<dbReference type="AlphaFoldDB" id="A0A2M7V2T6"/>
<dbReference type="InterPro" id="IPR013216">
    <property type="entry name" value="Methyltransf_11"/>
</dbReference>
<dbReference type="PANTHER" id="PTHR43861:SF1">
    <property type="entry name" value="TRANS-ACONITATE 2-METHYLTRANSFERASE"/>
    <property type="match status" value="1"/>
</dbReference>
<dbReference type="PANTHER" id="PTHR43861">
    <property type="entry name" value="TRANS-ACONITATE 2-METHYLTRANSFERASE-RELATED"/>
    <property type="match status" value="1"/>
</dbReference>
<evidence type="ECO:0000313" key="2">
    <source>
        <dbReference type="EMBL" id="PIZ92769.1"/>
    </source>
</evidence>